<name>A0ABV8JC50_9BACL</name>
<gene>
    <name evidence="2" type="ORF">ACFOUO_03665</name>
</gene>
<feature type="region of interest" description="Disordered" evidence="1">
    <location>
        <begin position="28"/>
        <end position="55"/>
    </location>
</feature>
<organism evidence="2 3">
    <name type="scientific">Salinithrix halophila</name>
    <dbReference type="NCBI Taxonomy" id="1485204"/>
    <lineage>
        <taxon>Bacteria</taxon>
        <taxon>Bacillati</taxon>
        <taxon>Bacillota</taxon>
        <taxon>Bacilli</taxon>
        <taxon>Bacillales</taxon>
        <taxon>Thermoactinomycetaceae</taxon>
        <taxon>Salinithrix</taxon>
    </lineage>
</organism>
<comment type="caution">
    <text evidence="2">The sequence shown here is derived from an EMBL/GenBank/DDBJ whole genome shotgun (WGS) entry which is preliminary data.</text>
</comment>
<dbReference type="EMBL" id="JBHSAP010000007">
    <property type="protein sequence ID" value="MFC4075900.1"/>
    <property type="molecule type" value="Genomic_DNA"/>
</dbReference>
<protein>
    <submittedName>
        <fullName evidence="2">Uncharacterized protein</fullName>
    </submittedName>
</protein>
<feature type="compositionally biased region" description="Basic residues" evidence="1">
    <location>
        <begin position="46"/>
        <end position="55"/>
    </location>
</feature>
<dbReference type="Proteomes" id="UP001595843">
    <property type="component" value="Unassembled WGS sequence"/>
</dbReference>
<evidence type="ECO:0000313" key="3">
    <source>
        <dbReference type="Proteomes" id="UP001595843"/>
    </source>
</evidence>
<evidence type="ECO:0000313" key="2">
    <source>
        <dbReference type="EMBL" id="MFC4075900.1"/>
    </source>
</evidence>
<keyword evidence="3" id="KW-1185">Reference proteome</keyword>
<dbReference type="RefSeq" id="WP_380702249.1">
    <property type="nucleotide sequence ID" value="NZ_JBHSAP010000007.1"/>
</dbReference>
<evidence type="ECO:0000256" key="1">
    <source>
        <dbReference type="SAM" id="MobiDB-lite"/>
    </source>
</evidence>
<sequence length="55" mass="6139">MSTAMHRTSSAKDQLDIVEKLQRMGITVKPKSQSQAGNDQYSGIVGKHRKQLIIK</sequence>
<feature type="compositionally biased region" description="Polar residues" evidence="1">
    <location>
        <begin position="30"/>
        <end position="41"/>
    </location>
</feature>
<reference evidence="3" key="1">
    <citation type="journal article" date="2019" name="Int. J. Syst. Evol. Microbiol.">
        <title>The Global Catalogue of Microorganisms (GCM) 10K type strain sequencing project: providing services to taxonomists for standard genome sequencing and annotation.</title>
        <authorList>
            <consortium name="The Broad Institute Genomics Platform"/>
            <consortium name="The Broad Institute Genome Sequencing Center for Infectious Disease"/>
            <person name="Wu L."/>
            <person name="Ma J."/>
        </authorList>
    </citation>
    <scope>NUCLEOTIDE SEQUENCE [LARGE SCALE GENOMIC DNA]</scope>
    <source>
        <strain evidence="3">IBRC-M 10813</strain>
    </source>
</reference>
<proteinExistence type="predicted"/>
<accession>A0ABV8JC50</accession>